<organism evidence="7 8">
    <name type="scientific">Plakobranchus ocellatus</name>
    <dbReference type="NCBI Taxonomy" id="259542"/>
    <lineage>
        <taxon>Eukaryota</taxon>
        <taxon>Metazoa</taxon>
        <taxon>Spiralia</taxon>
        <taxon>Lophotrochozoa</taxon>
        <taxon>Mollusca</taxon>
        <taxon>Gastropoda</taxon>
        <taxon>Heterobranchia</taxon>
        <taxon>Euthyneura</taxon>
        <taxon>Panpulmonata</taxon>
        <taxon>Sacoglossa</taxon>
        <taxon>Placobranchoidea</taxon>
        <taxon>Plakobranchidae</taxon>
        <taxon>Plakobranchus</taxon>
    </lineage>
</organism>
<dbReference type="FunFam" id="1.25.40.10:FF:000052">
    <property type="entry name" value="Aryl-hydrocarbon-interacting protein-like 1"/>
    <property type="match status" value="1"/>
</dbReference>
<keyword evidence="8" id="KW-1185">Reference proteome</keyword>
<dbReference type="PANTHER" id="PTHR11242">
    <property type="entry name" value="ARYL HYDROCARBON RECEPTOR INTERACTING PROTEIN RELATED"/>
    <property type="match status" value="1"/>
</dbReference>
<dbReference type="PROSITE" id="PS50005">
    <property type="entry name" value="TPR"/>
    <property type="match status" value="1"/>
</dbReference>
<dbReference type="InterPro" id="IPR056277">
    <property type="entry name" value="PPIase_AIP"/>
</dbReference>
<dbReference type="AlphaFoldDB" id="A0AAV4AP75"/>
<dbReference type="PANTHER" id="PTHR11242:SF0">
    <property type="entry name" value="TPR_REGION DOMAIN-CONTAINING PROTEIN"/>
    <property type="match status" value="1"/>
</dbReference>
<dbReference type="InterPro" id="IPR039663">
    <property type="entry name" value="AIP/AIPL1/TTC9"/>
</dbReference>
<dbReference type="SUPFAM" id="SSF48452">
    <property type="entry name" value="TPR-like"/>
    <property type="match status" value="1"/>
</dbReference>
<evidence type="ECO:0000256" key="1">
    <source>
        <dbReference type="ARBA" id="ARBA00004496"/>
    </source>
</evidence>
<dbReference type="Proteomes" id="UP000735302">
    <property type="component" value="Unassembled WGS sequence"/>
</dbReference>
<keyword evidence="4 5" id="KW-0802">TPR repeat</keyword>
<dbReference type="GO" id="GO:0005737">
    <property type="term" value="C:cytoplasm"/>
    <property type="evidence" value="ECO:0007669"/>
    <property type="project" value="UniProtKB-SubCell"/>
</dbReference>
<dbReference type="InterPro" id="IPR019734">
    <property type="entry name" value="TPR_rpt"/>
</dbReference>
<sequence length="333" mass="38177">MADTFYELQKEGILKKILYGAQGGLPAFPDGAKATFHYRTTKIDEDRSVLDDSRTVGKPMELIFGKKFKLEVWEKLLKTMKVKEVAEFTCDMKHTAMYPLVAKSLRDIYKGKETGHHHHHSNSHCCGMMALSQHGMGYPDLDELIKSPQPLIFVIELLKLEQPQQFEQESWSMNETEKLNQIPKLREAGNEAYRGKDYDEAANKYAQALSMLEELMLQEKPGDDDWKKLDDLKRPLLLNFSQCKLLTGDFYPVITHTSDVLERDPDNVKALFRRGKAHSAVWNVEEARKDLARVTELDPKLEGAVHKELAALDSRLKEKDKQEKSSFLGMFNS</sequence>
<dbReference type="GO" id="GO:0003755">
    <property type="term" value="F:peptidyl-prolyl cis-trans isomerase activity"/>
    <property type="evidence" value="ECO:0007669"/>
    <property type="project" value="InterPro"/>
</dbReference>
<dbReference type="SUPFAM" id="SSF54534">
    <property type="entry name" value="FKBP-like"/>
    <property type="match status" value="1"/>
</dbReference>
<evidence type="ECO:0000256" key="3">
    <source>
        <dbReference type="ARBA" id="ARBA00022737"/>
    </source>
</evidence>
<feature type="repeat" description="TPR" evidence="5">
    <location>
        <begin position="268"/>
        <end position="301"/>
    </location>
</feature>
<reference evidence="7 8" key="1">
    <citation type="journal article" date="2021" name="Elife">
        <title>Chloroplast acquisition without the gene transfer in kleptoplastic sea slugs, Plakobranchus ocellatus.</title>
        <authorList>
            <person name="Maeda T."/>
            <person name="Takahashi S."/>
            <person name="Yoshida T."/>
            <person name="Shimamura S."/>
            <person name="Takaki Y."/>
            <person name="Nagai Y."/>
            <person name="Toyoda A."/>
            <person name="Suzuki Y."/>
            <person name="Arimoto A."/>
            <person name="Ishii H."/>
            <person name="Satoh N."/>
            <person name="Nishiyama T."/>
            <person name="Hasebe M."/>
            <person name="Maruyama T."/>
            <person name="Minagawa J."/>
            <person name="Obokata J."/>
            <person name="Shigenobu S."/>
        </authorList>
    </citation>
    <scope>NUCLEOTIDE SEQUENCE [LARGE SCALE GENOMIC DNA]</scope>
</reference>
<keyword evidence="3" id="KW-0677">Repeat</keyword>
<dbReference type="InterPro" id="IPR046357">
    <property type="entry name" value="PPIase_dom_sf"/>
</dbReference>
<name>A0AAV4AP75_9GAST</name>
<dbReference type="Gene3D" id="3.10.50.40">
    <property type="match status" value="1"/>
</dbReference>
<evidence type="ECO:0000256" key="4">
    <source>
        <dbReference type="ARBA" id="ARBA00022803"/>
    </source>
</evidence>
<accession>A0AAV4AP75</accession>
<feature type="domain" description="AIP/AIPL N-terminal FKBP-type PPIase" evidence="6">
    <location>
        <begin position="21"/>
        <end position="159"/>
    </location>
</feature>
<dbReference type="EMBL" id="BLXT01004129">
    <property type="protein sequence ID" value="GFO09966.1"/>
    <property type="molecule type" value="Genomic_DNA"/>
</dbReference>
<evidence type="ECO:0000256" key="2">
    <source>
        <dbReference type="ARBA" id="ARBA00022490"/>
    </source>
</evidence>
<evidence type="ECO:0000313" key="7">
    <source>
        <dbReference type="EMBL" id="GFO09966.1"/>
    </source>
</evidence>
<comment type="subcellular location">
    <subcellularLocation>
        <location evidence="1">Cytoplasm</location>
    </subcellularLocation>
</comment>
<dbReference type="Gene3D" id="1.25.40.10">
    <property type="entry name" value="Tetratricopeptide repeat domain"/>
    <property type="match status" value="1"/>
</dbReference>
<evidence type="ECO:0000256" key="5">
    <source>
        <dbReference type="PROSITE-ProRule" id="PRU00339"/>
    </source>
</evidence>
<keyword evidence="2" id="KW-0963">Cytoplasm</keyword>
<gene>
    <name evidence="7" type="ORF">PoB_003647100</name>
</gene>
<comment type="caution">
    <text evidence="7">The sequence shown here is derived from an EMBL/GenBank/DDBJ whole genome shotgun (WGS) entry which is preliminary data.</text>
</comment>
<evidence type="ECO:0000259" key="6">
    <source>
        <dbReference type="Pfam" id="PF23322"/>
    </source>
</evidence>
<dbReference type="Pfam" id="PF23322">
    <property type="entry name" value="PPIase_AIP"/>
    <property type="match status" value="1"/>
</dbReference>
<protein>
    <submittedName>
        <fullName evidence="7">Peptidylprolyl isomerase</fullName>
    </submittedName>
</protein>
<keyword evidence="7" id="KW-0413">Isomerase</keyword>
<evidence type="ECO:0000313" key="8">
    <source>
        <dbReference type="Proteomes" id="UP000735302"/>
    </source>
</evidence>
<dbReference type="InterPro" id="IPR011990">
    <property type="entry name" value="TPR-like_helical_dom_sf"/>
</dbReference>
<proteinExistence type="predicted"/>